<dbReference type="PANTHER" id="PTHR43677">
    <property type="entry name" value="SHORT-CHAIN DEHYDROGENASE/REDUCTASE"/>
    <property type="match status" value="1"/>
</dbReference>
<name>A0A1S1YYF9_FLAPC</name>
<proteinExistence type="predicted"/>
<organism evidence="2 3">
    <name type="scientific">Flammeovirga pacifica</name>
    <dbReference type="NCBI Taxonomy" id="915059"/>
    <lineage>
        <taxon>Bacteria</taxon>
        <taxon>Pseudomonadati</taxon>
        <taxon>Bacteroidota</taxon>
        <taxon>Cytophagia</taxon>
        <taxon>Cytophagales</taxon>
        <taxon>Flammeovirgaceae</taxon>
        <taxon>Flammeovirga</taxon>
    </lineage>
</organism>
<dbReference type="Gene3D" id="3.40.50.720">
    <property type="entry name" value="NAD(P)-binding Rossmann-like Domain"/>
    <property type="match status" value="1"/>
</dbReference>
<dbReference type="InterPro" id="IPR036291">
    <property type="entry name" value="NAD(P)-bd_dom_sf"/>
</dbReference>
<dbReference type="CDD" id="cd05280">
    <property type="entry name" value="MDR_yhdh_yhfp"/>
    <property type="match status" value="1"/>
</dbReference>
<dbReference type="SUPFAM" id="SSF51735">
    <property type="entry name" value="NAD(P)-binding Rossmann-fold domains"/>
    <property type="match status" value="1"/>
</dbReference>
<dbReference type="GO" id="GO:0043957">
    <property type="term" value="F:acryloyl-CoA reductase (NADPH) activity"/>
    <property type="evidence" value="ECO:0007669"/>
    <property type="project" value="TreeGrafter"/>
</dbReference>
<evidence type="ECO:0000259" key="1">
    <source>
        <dbReference type="SMART" id="SM00829"/>
    </source>
</evidence>
<dbReference type="InterPro" id="IPR051397">
    <property type="entry name" value="Zn-ADH-like_protein"/>
</dbReference>
<protein>
    <submittedName>
        <fullName evidence="2">Oxidoreductase</fullName>
    </submittedName>
</protein>
<feature type="domain" description="Enoyl reductase (ER)" evidence="1">
    <location>
        <begin position="19"/>
        <end position="270"/>
    </location>
</feature>
<evidence type="ECO:0000313" key="3">
    <source>
        <dbReference type="Proteomes" id="UP000179797"/>
    </source>
</evidence>
<dbReference type="Pfam" id="PF08240">
    <property type="entry name" value="ADH_N"/>
    <property type="match status" value="1"/>
</dbReference>
<dbReference type="Gene3D" id="3.90.180.10">
    <property type="entry name" value="Medium-chain alcohol dehydrogenases, catalytic domain"/>
    <property type="match status" value="1"/>
</dbReference>
<dbReference type="InterPro" id="IPR020843">
    <property type="entry name" value="ER"/>
</dbReference>
<dbReference type="NCBIfam" id="TIGR02823">
    <property type="entry name" value="oxido_YhdH"/>
    <property type="match status" value="1"/>
</dbReference>
<dbReference type="InterPro" id="IPR014188">
    <property type="entry name" value="Acrylyl-CoA_reductase_AcuI"/>
</dbReference>
<dbReference type="AlphaFoldDB" id="A0A1S1YYF9"/>
<dbReference type="Pfam" id="PF00107">
    <property type="entry name" value="ADH_zinc_N"/>
    <property type="match status" value="1"/>
</dbReference>
<accession>A0A1S1YYF9</accession>
<gene>
    <name evidence="2" type="ORF">NH26_06165</name>
</gene>
<keyword evidence="3" id="KW-1185">Reference proteome</keyword>
<dbReference type="InterPro" id="IPR011032">
    <property type="entry name" value="GroES-like_sf"/>
</dbReference>
<dbReference type="RefSeq" id="WP_044218945.1">
    <property type="nucleotide sequence ID" value="NZ_JRYR02000001.1"/>
</dbReference>
<dbReference type="SMART" id="SM00829">
    <property type="entry name" value="PKS_ER"/>
    <property type="match status" value="1"/>
</dbReference>
<dbReference type="Proteomes" id="UP000179797">
    <property type="component" value="Unassembled WGS sequence"/>
</dbReference>
<reference evidence="2 3" key="1">
    <citation type="journal article" date="2012" name="Int. J. Syst. Evol. Microbiol.">
        <title>Flammeovirga pacifica sp. nov., isolated from deep-sea sediment.</title>
        <authorList>
            <person name="Xu H."/>
            <person name="Fu Y."/>
            <person name="Yang N."/>
            <person name="Ding Z."/>
            <person name="Lai Q."/>
            <person name="Zeng R."/>
        </authorList>
    </citation>
    <scope>NUCLEOTIDE SEQUENCE [LARGE SCALE GENOMIC DNA]</scope>
    <source>
        <strain evidence="3">DSM 24597 / LMG 26175 / WPAGA1</strain>
    </source>
</reference>
<dbReference type="SUPFAM" id="SSF50129">
    <property type="entry name" value="GroES-like"/>
    <property type="match status" value="1"/>
</dbReference>
<comment type="caution">
    <text evidence="2">The sequence shown here is derived from an EMBL/GenBank/DDBJ whole genome shotgun (WGS) entry which is preliminary data.</text>
</comment>
<dbReference type="OrthoDB" id="9805663at2"/>
<sequence>MTNFRAFVTEKIGDKEYTQSIATKTINDLPEGDVLVKVAYSSLNYKDALSALGKPGVTKNYPHTPGIDASGVVVSSKDDNFKEGDEVIVTSYDLGMNTWGGYSEYIQVPAGWVVPMPKGLTVKTAMEVGTAGLTAAMSIYKLTNQVKPEDGDILVTGATGGVGSYAVAMLSKMGYSVVAVSGKEEKIPYLKGIGASNVVSRDQFLEGNQRPLLKPLYAGAIDTVGGDYLATAIKATLPLGVVTCCGNAASFDLPLNVFPFILRGVSLIGIDSQNFPYEERVKVWNNIATSWLPETGDITEEVTLDGLLEKINQIIRGGISGRVLVKVGE</sequence>
<dbReference type="InterPro" id="IPR013154">
    <property type="entry name" value="ADH-like_N"/>
</dbReference>
<dbReference type="STRING" id="915059.NH26_06165"/>
<evidence type="ECO:0000313" key="2">
    <source>
        <dbReference type="EMBL" id="OHX65963.1"/>
    </source>
</evidence>
<dbReference type="PANTHER" id="PTHR43677:SF1">
    <property type="entry name" value="ACRYLYL-COA REDUCTASE ACUI-RELATED"/>
    <property type="match status" value="1"/>
</dbReference>
<dbReference type="EMBL" id="JRYR02000001">
    <property type="protein sequence ID" value="OHX65963.1"/>
    <property type="molecule type" value="Genomic_DNA"/>
</dbReference>
<dbReference type="InterPro" id="IPR013149">
    <property type="entry name" value="ADH-like_C"/>
</dbReference>